<sequence length="583" mass="64666">MPQNAGPNPTRTIIERVRVRNFKRLDELTLELGNINVLVGPNNSGKSSFIQGLQFGISALQSIALIVDANGRKLSWKNDKIGSSLPANQLIYTPVVDPSTLGKFGKFSQSTGMATRFEGKGGVACDIEIRRGRNKNVTIDAKGEDLGREIQGLDSLFSILAPGLAGISATEEYRSPGLLRKAAARGDSNNYLRNFVYLLHSHSEEKWETFLERLDSIFPGIKVQVAFNPDHDEHIQCTVTFGDGNPISLDLAGTGVLQAVQILTYVGLYSPNLLMLDEPDSHLHPSNQRQLIQTLAKVAEEDQCKVILTTHSRHIVDEAESLDASLFWLSDGALRSADVSTVQNLMELGALDLSEIDDRRNVRGIILTEDSQGTDIMRCLAISNGWVDNTFSILTYDGSSNRNAVKVLVKYIRASEPDLPIVVYRDRDFDDEAVEDFLSLADEVEDVYVYIPEGPDSESLQLSDEFLQEFGKRFGLAFENLLEIREEVIAERKPAGVADLANCVANQGLFGVDMRKGTFNPSKVMDVAREKVDENPLRWIKGKPLLRGFDDRLRRINPEAVRDRLAGGYQSLTRAAFPKQRTV</sequence>
<keyword evidence="3" id="KW-1185">Reference proteome</keyword>
<dbReference type="Proteomes" id="UP001204000">
    <property type="component" value="Unassembled WGS sequence"/>
</dbReference>
<dbReference type="EMBL" id="JAMFTQ010000022">
    <property type="protein sequence ID" value="MCP1388712.1"/>
    <property type="molecule type" value="Genomic_DNA"/>
</dbReference>
<dbReference type="SUPFAM" id="SSF52540">
    <property type="entry name" value="P-loop containing nucleoside triphosphate hydrolases"/>
    <property type="match status" value="1"/>
</dbReference>
<comment type="caution">
    <text evidence="2">The sequence shown here is derived from an EMBL/GenBank/DDBJ whole genome shotgun (WGS) entry which is preliminary data.</text>
</comment>
<gene>
    <name evidence="2" type="ORF">M5J20_11050</name>
</gene>
<dbReference type="Pfam" id="PF13175">
    <property type="entry name" value="AAA_15"/>
    <property type="match status" value="2"/>
</dbReference>
<evidence type="ECO:0000259" key="1">
    <source>
        <dbReference type="Pfam" id="PF13175"/>
    </source>
</evidence>
<accession>A0ABT1G7N7</accession>
<protein>
    <submittedName>
        <fullName evidence="2">AAA family ATPase</fullName>
    </submittedName>
</protein>
<dbReference type="Gene3D" id="3.40.50.300">
    <property type="entry name" value="P-loop containing nucleotide triphosphate hydrolases"/>
    <property type="match status" value="2"/>
</dbReference>
<dbReference type="InterPro" id="IPR027417">
    <property type="entry name" value="P-loop_NTPase"/>
</dbReference>
<reference evidence="2" key="1">
    <citation type="submission" date="2022-05" db="EMBL/GenBank/DDBJ databases">
        <title>Corynebacterium sp. TA-R-1 sp. nov., isolated from human feces.</title>
        <authorList>
            <person name="Shamsuzzaman M."/>
            <person name="Dahal R.H."/>
        </authorList>
    </citation>
    <scope>NUCLEOTIDE SEQUENCE</scope>
    <source>
        <strain evidence="2">TA-R-1</strain>
    </source>
</reference>
<dbReference type="CDD" id="cd00267">
    <property type="entry name" value="ABC_ATPase"/>
    <property type="match status" value="1"/>
</dbReference>
<feature type="domain" description="Endonuclease GajA/Old nuclease/RecF-like AAA" evidence="1">
    <location>
        <begin position="222"/>
        <end position="316"/>
    </location>
</feature>
<evidence type="ECO:0000313" key="3">
    <source>
        <dbReference type="Proteomes" id="UP001204000"/>
    </source>
</evidence>
<organism evidence="2 3">
    <name type="scientific">Corynebacterium stercoris</name>
    <dbReference type="NCBI Taxonomy" id="2943490"/>
    <lineage>
        <taxon>Bacteria</taxon>
        <taxon>Bacillati</taxon>
        <taxon>Actinomycetota</taxon>
        <taxon>Actinomycetes</taxon>
        <taxon>Mycobacteriales</taxon>
        <taxon>Corynebacteriaceae</taxon>
        <taxon>Corynebacterium</taxon>
    </lineage>
</organism>
<name>A0ABT1G7N7_9CORY</name>
<dbReference type="InterPro" id="IPR051396">
    <property type="entry name" value="Bact_Antivir_Def_Nuclease"/>
</dbReference>
<dbReference type="InterPro" id="IPR041685">
    <property type="entry name" value="AAA_GajA/Old/RecF-like"/>
</dbReference>
<feature type="domain" description="Endonuclease GajA/Old nuclease/RecF-like AAA" evidence="1">
    <location>
        <begin position="14"/>
        <end position="54"/>
    </location>
</feature>
<dbReference type="RefSeq" id="WP_253579569.1">
    <property type="nucleotide sequence ID" value="NZ_JAMFTQ010000022.1"/>
</dbReference>
<proteinExistence type="predicted"/>
<dbReference type="PANTHER" id="PTHR43581">
    <property type="entry name" value="ATP/GTP PHOSPHATASE"/>
    <property type="match status" value="1"/>
</dbReference>
<dbReference type="PANTHER" id="PTHR43581:SF4">
    <property type="entry name" value="ATP_GTP PHOSPHATASE"/>
    <property type="match status" value="1"/>
</dbReference>
<evidence type="ECO:0000313" key="2">
    <source>
        <dbReference type="EMBL" id="MCP1388712.1"/>
    </source>
</evidence>